<evidence type="ECO:0000256" key="3">
    <source>
        <dbReference type="ARBA" id="ARBA00022737"/>
    </source>
</evidence>
<dbReference type="PANTHER" id="PTHR23155:SF1181">
    <property type="entry name" value="OS08G0170200 PROTEIN"/>
    <property type="match status" value="1"/>
</dbReference>
<sequence>MHAALVDASRVPPDQRSEMDKFWAQQVRELSYDMEDAVDEFAVRVAGRDSTAATDANIFKKILCRATAVVRKAKDRHKISDKIKDIKKLSSELAQLRDRYTVKGAGANLAATTGIDPRVLDLYKKESDLVGIEETRDKVIKMLTGGNGHAGLGNTTLAKTVHDGLKNQFQCCAFISVGRTPNLTKTFENMLVELNEEYRNRTDMVGWDLKRLCNELHKLLQHKRYFIVVDDVWDKESWEAIKYSLNDNNCGSRIIMTTRNFDVATKAEEVYRLKPLSGQNSRKLFYKRMLSQEGESIEDMSSEVCSKIIDKCDGVPLAIIAIASLLVDKPCQDWSKVYDSIGFGNGDNTMKIMSYSYHDLPSYLKPCLLHLSIFPEDFEVDTRSLIWMWIGEGFVYHEKEEGSLFQVGERYFNELVNRSMIQQPRESKYHQFAQWFGIHDIVFDLICKLAKDENFVTVLGKREQQASSASSRRGKKTSLPRSENSKIRRLVIQNHQLRQIPEDTMDMPEVLRSLNIENSQIENMVPLHSFKVCRALRIQRSNVLINLNHLGRLLHLKYLDISYSPIDELPNEIGNLKSLLALLLIKTGLDELPPVVCLLRQLLYLDARGFKRLPADRMGKLASLEELRLMDVVGQSATEDLVVELGKLTRLRVVVIKFFGVLGESLQKSLVQSLCNLGELQELAIYSNWSQGATIWESWEPPRMLRRLHIAGIRFLQLPGWINSSSLPHLYFIHLCVNVVEVHDLDNLARLPELSYLNLDSYSWPPGYTVGTDGFKNLRFCHVETALKFHSGAMPRIEELQFQVYPKLETYLVNGVPVKQLPTKDVIGDLDFGLDNLLSLEQVTISIFCFSATAPEVQGVEAVVSRAVEDHPNHPTINVYRLDEEAMCDVDIVEINRAIGVLAWKDESDANFIRLLSPYQRLQEAVFGIFCEDASMCEVEKVEAALTHAAEVHPNHPSIELIRENTEKMLSPSDHPETKTPARELIILLVRSLQACRQSQRAIIIPHLLILRFPEEAGWNLKITFSASSGMFLLLGAGRTMEQLALCSTEGRNSGNWSVVVDDMSISVAKDCS</sequence>
<keyword evidence="4" id="KW-0547">Nucleotide-binding</keyword>
<dbReference type="Gene3D" id="1.10.10.10">
    <property type="entry name" value="Winged helix-like DNA-binding domain superfamily/Winged helix DNA-binding domain"/>
    <property type="match status" value="1"/>
</dbReference>
<keyword evidence="6" id="KW-0175">Coiled coil</keyword>
<feature type="non-terminal residue" evidence="11">
    <location>
        <position position="1"/>
    </location>
</feature>
<dbReference type="InterPro" id="IPR002182">
    <property type="entry name" value="NB-ARC"/>
</dbReference>
<dbReference type="PANTHER" id="PTHR23155">
    <property type="entry name" value="DISEASE RESISTANCE PROTEIN RP"/>
    <property type="match status" value="1"/>
</dbReference>
<feature type="domain" description="NB-ARC" evidence="7">
    <location>
        <begin position="147"/>
        <end position="289"/>
    </location>
</feature>
<evidence type="ECO:0000313" key="12">
    <source>
        <dbReference type="Proteomes" id="UP000324897"/>
    </source>
</evidence>
<dbReference type="SUPFAM" id="SSF52058">
    <property type="entry name" value="L domain-like"/>
    <property type="match status" value="1"/>
</dbReference>
<dbReference type="Gene3D" id="3.80.10.10">
    <property type="entry name" value="Ribonuclease Inhibitor"/>
    <property type="match status" value="1"/>
</dbReference>
<evidence type="ECO:0000259" key="7">
    <source>
        <dbReference type="Pfam" id="PF00931"/>
    </source>
</evidence>
<protein>
    <recommendedName>
        <fullName evidence="13">NB-ARC domain-containing protein</fullName>
    </recommendedName>
</protein>
<dbReference type="OrthoDB" id="678528at2759"/>
<comment type="caution">
    <text evidence="11">The sequence shown here is derived from an EMBL/GenBank/DDBJ whole genome shotgun (WGS) entry which is preliminary data.</text>
</comment>
<dbReference type="InterPro" id="IPR055414">
    <property type="entry name" value="LRR_R13L4/SHOC2-like"/>
</dbReference>
<dbReference type="Gene3D" id="1.10.8.430">
    <property type="entry name" value="Helical domain of apoptotic protease-activating factors"/>
    <property type="match status" value="1"/>
</dbReference>
<dbReference type="GO" id="GO:0042742">
    <property type="term" value="P:defense response to bacterium"/>
    <property type="evidence" value="ECO:0007669"/>
    <property type="project" value="UniProtKB-ARBA"/>
</dbReference>
<evidence type="ECO:0000256" key="2">
    <source>
        <dbReference type="ARBA" id="ARBA00022614"/>
    </source>
</evidence>
<comment type="similarity">
    <text evidence="1">Belongs to the disease resistance NB-LRR family.</text>
</comment>
<dbReference type="Pfam" id="PF23598">
    <property type="entry name" value="LRR_14"/>
    <property type="match status" value="1"/>
</dbReference>
<evidence type="ECO:0000256" key="6">
    <source>
        <dbReference type="ARBA" id="ARBA00023054"/>
    </source>
</evidence>
<dbReference type="InterPro" id="IPR036388">
    <property type="entry name" value="WH-like_DNA-bd_sf"/>
</dbReference>
<dbReference type="AlphaFoldDB" id="A0A5J9UKB3"/>
<dbReference type="Pfam" id="PF18052">
    <property type="entry name" value="Rx_N"/>
    <property type="match status" value="1"/>
</dbReference>
<dbReference type="GO" id="GO:0009626">
    <property type="term" value="P:plant-type hypersensitive response"/>
    <property type="evidence" value="ECO:0007669"/>
    <property type="project" value="UniProtKB-ARBA"/>
</dbReference>
<feature type="domain" description="Disease resistance R13L4/SHOC-2-like LRR" evidence="10">
    <location>
        <begin position="511"/>
        <end position="877"/>
    </location>
</feature>
<organism evidence="11 12">
    <name type="scientific">Eragrostis curvula</name>
    <name type="common">weeping love grass</name>
    <dbReference type="NCBI Taxonomy" id="38414"/>
    <lineage>
        <taxon>Eukaryota</taxon>
        <taxon>Viridiplantae</taxon>
        <taxon>Streptophyta</taxon>
        <taxon>Embryophyta</taxon>
        <taxon>Tracheophyta</taxon>
        <taxon>Spermatophyta</taxon>
        <taxon>Magnoliopsida</taxon>
        <taxon>Liliopsida</taxon>
        <taxon>Poales</taxon>
        <taxon>Poaceae</taxon>
        <taxon>PACMAD clade</taxon>
        <taxon>Chloridoideae</taxon>
        <taxon>Eragrostideae</taxon>
        <taxon>Eragrostidinae</taxon>
        <taxon>Eragrostis</taxon>
    </lineage>
</organism>
<dbReference type="InterPro" id="IPR027417">
    <property type="entry name" value="P-loop_NTPase"/>
</dbReference>
<dbReference type="EMBL" id="RWGY01000013">
    <property type="protein sequence ID" value="TVU23751.1"/>
    <property type="molecule type" value="Genomic_DNA"/>
</dbReference>
<dbReference type="Proteomes" id="UP000324897">
    <property type="component" value="Chromosome 2"/>
</dbReference>
<dbReference type="InterPro" id="IPR041118">
    <property type="entry name" value="Rx_N"/>
</dbReference>
<dbReference type="GO" id="GO:0002758">
    <property type="term" value="P:innate immune response-activating signaling pathway"/>
    <property type="evidence" value="ECO:0007669"/>
    <property type="project" value="UniProtKB-ARBA"/>
</dbReference>
<dbReference type="Gramene" id="TVU23751">
    <property type="protein sequence ID" value="TVU23751"/>
    <property type="gene ID" value="EJB05_26131"/>
</dbReference>
<evidence type="ECO:0000256" key="1">
    <source>
        <dbReference type="ARBA" id="ARBA00008894"/>
    </source>
</evidence>
<keyword evidence="3" id="KW-0677">Repeat</keyword>
<feature type="domain" description="Disease resistance N-terminal" evidence="8">
    <location>
        <begin position="1"/>
        <end position="51"/>
    </location>
</feature>
<dbReference type="Pfam" id="PF00931">
    <property type="entry name" value="NB-ARC"/>
    <property type="match status" value="1"/>
</dbReference>
<evidence type="ECO:0000313" key="11">
    <source>
        <dbReference type="EMBL" id="TVU23751.1"/>
    </source>
</evidence>
<keyword evidence="5" id="KW-0611">Plant defense</keyword>
<dbReference type="Pfam" id="PF23559">
    <property type="entry name" value="WHD_DRP"/>
    <property type="match status" value="1"/>
</dbReference>
<dbReference type="Gene3D" id="1.20.5.4130">
    <property type="match status" value="1"/>
</dbReference>
<dbReference type="FunFam" id="1.10.10.10:FF:000322">
    <property type="entry name" value="Probable disease resistance protein At1g63360"/>
    <property type="match status" value="1"/>
</dbReference>
<keyword evidence="2" id="KW-0433">Leucine-rich repeat</keyword>
<reference evidence="11 12" key="1">
    <citation type="journal article" date="2019" name="Sci. Rep.">
        <title>A high-quality genome of Eragrostis curvula grass provides insights into Poaceae evolution and supports new strategies to enhance forage quality.</title>
        <authorList>
            <person name="Carballo J."/>
            <person name="Santos B.A.C.M."/>
            <person name="Zappacosta D."/>
            <person name="Garbus I."/>
            <person name="Selva J.P."/>
            <person name="Gallo C.A."/>
            <person name="Diaz A."/>
            <person name="Albertini E."/>
            <person name="Caccamo M."/>
            <person name="Echenique V."/>
        </authorList>
    </citation>
    <scope>NUCLEOTIDE SEQUENCE [LARGE SCALE GENOMIC DNA]</scope>
    <source>
        <strain evidence="12">cv. Victoria</strain>
        <tissue evidence="11">Leaf</tissue>
    </source>
</reference>
<feature type="domain" description="Disease resistance protein winged helix" evidence="9">
    <location>
        <begin position="373"/>
        <end position="446"/>
    </location>
</feature>
<gene>
    <name evidence="11" type="ORF">EJB05_26131</name>
</gene>
<dbReference type="InterPro" id="IPR032675">
    <property type="entry name" value="LRR_dom_sf"/>
</dbReference>
<accession>A0A5J9UKB3</accession>
<name>A0A5J9UKB3_9POAL</name>
<evidence type="ECO:0000259" key="9">
    <source>
        <dbReference type="Pfam" id="PF23559"/>
    </source>
</evidence>
<evidence type="ECO:0008006" key="13">
    <source>
        <dbReference type="Google" id="ProtNLM"/>
    </source>
</evidence>
<proteinExistence type="inferred from homology"/>
<evidence type="ECO:0000256" key="5">
    <source>
        <dbReference type="ARBA" id="ARBA00022821"/>
    </source>
</evidence>
<dbReference type="InterPro" id="IPR058922">
    <property type="entry name" value="WHD_DRP"/>
</dbReference>
<dbReference type="InterPro" id="IPR044974">
    <property type="entry name" value="Disease_R_plants"/>
</dbReference>
<dbReference type="PRINTS" id="PR00364">
    <property type="entry name" value="DISEASERSIST"/>
</dbReference>
<dbReference type="InterPro" id="IPR042197">
    <property type="entry name" value="Apaf_helical"/>
</dbReference>
<dbReference type="SUPFAM" id="SSF52540">
    <property type="entry name" value="P-loop containing nucleoside triphosphate hydrolases"/>
    <property type="match status" value="1"/>
</dbReference>
<dbReference type="Gene3D" id="3.40.50.300">
    <property type="entry name" value="P-loop containing nucleotide triphosphate hydrolases"/>
    <property type="match status" value="1"/>
</dbReference>
<evidence type="ECO:0000256" key="4">
    <source>
        <dbReference type="ARBA" id="ARBA00022741"/>
    </source>
</evidence>
<dbReference type="GO" id="GO:0043531">
    <property type="term" value="F:ADP binding"/>
    <property type="evidence" value="ECO:0007669"/>
    <property type="project" value="InterPro"/>
</dbReference>
<evidence type="ECO:0000259" key="8">
    <source>
        <dbReference type="Pfam" id="PF18052"/>
    </source>
</evidence>
<evidence type="ECO:0000259" key="10">
    <source>
        <dbReference type="Pfam" id="PF23598"/>
    </source>
</evidence>
<keyword evidence="12" id="KW-1185">Reference proteome</keyword>